<evidence type="ECO:0000259" key="1">
    <source>
        <dbReference type="Pfam" id="PF12680"/>
    </source>
</evidence>
<proteinExistence type="predicted"/>
<dbReference type="InterPro" id="IPR037401">
    <property type="entry name" value="SnoaL-like"/>
</dbReference>
<evidence type="ECO:0000313" key="2">
    <source>
        <dbReference type="EMBL" id="RKF17572.1"/>
    </source>
</evidence>
<dbReference type="AlphaFoldDB" id="A0A420EA91"/>
<accession>A0A420EA91</accession>
<keyword evidence="3" id="KW-1185">Reference proteome</keyword>
<protein>
    <recommendedName>
        <fullName evidence="1">SnoaL-like domain-containing protein</fullName>
    </recommendedName>
</protein>
<evidence type="ECO:0000313" key="3">
    <source>
        <dbReference type="Proteomes" id="UP000284395"/>
    </source>
</evidence>
<dbReference type="RefSeq" id="WP_120326026.1">
    <property type="nucleotide sequence ID" value="NZ_RAPF01000015.1"/>
</dbReference>
<dbReference type="Proteomes" id="UP000284395">
    <property type="component" value="Unassembled WGS sequence"/>
</dbReference>
<dbReference type="EMBL" id="RAPF01000015">
    <property type="protein sequence ID" value="RKF17572.1"/>
    <property type="molecule type" value="Genomic_DNA"/>
</dbReference>
<dbReference type="SUPFAM" id="SSF54427">
    <property type="entry name" value="NTF2-like"/>
    <property type="match status" value="1"/>
</dbReference>
<dbReference type="OrthoDB" id="9812089at2"/>
<name>A0A420EA91_9SPHN</name>
<dbReference type="Pfam" id="PF12680">
    <property type="entry name" value="SnoaL_2"/>
    <property type="match status" value="1"/>
</dbReference>
<comment type="caution">
    <text evidence="2">The sequence shown here is derived from an EMBL/GenBank/DDBJ whole genome shotgun (WGS) entry which is preliminary data.</text>
</comment>
<sequence>MAGEYSAEEKANLALVQGLFDNVLNAIDADAVDSYIRPDYIQHNPSTLSGTEPLKELLRRIGRDHPQSVHDVKRMMVDGDMVMVHYHARRWPGDRGWIAVDIYRIENGLIAEHWDVVQPIGPDSINPLTPF</sequence>
<gene>
    <name evidence="2" type="ORF">D6851_16620</name>
</gene>
<feature type="domain" description="SnoaL-like" evidence="1">
    <location>
        <begin position="16"/>
        <end position="113"/>
    </location>
</feature>
<reference evidence="2 3" key="1">
    <citation type="submission" date="2018-09" db="EMBL/GenBank/DDBJ databases">
        <title>Altererythrobacter spongiae sp. nov., isolated from a marine sponge.</title>
        <authorList>
            <person name="Zhuang L."/>
            <person name="Luo L."/>
        </authorList>
    </citation>
    <scope>NUCLEOTIDE SEQUENCE [LARGE SCALE GENOMIC DNA]</scope>
    <source>
        <strain evidence="2 3">HN-Y73</strain>
    </source>
</reference>
<dbReference type="InterPro" id="IPR032710">
    <property type="entry name" value="NTF2-like_dom_sf"/>
</dbReference>
<organism evidence="2 3">
    <name type="scientific">Altericroceibacterium spongiae</name>
    <dbReference type="NCBI Taxonomy" id="2320269"/>
    <lineage>
        <taxon>Bacteria</taxon>
        <taxon>Pseudomonadati</taxon>
        <taxon>Pseudomonadota</taxon>
        <taxon>Alphaproteobacteria</taxon>
        <taxon>Sphingomonadales</taxon>
        <taxon>Erythrobacteraceae</taxon>
        <taxon>Altericroceibacterium</taxon>
    </lineage>
</organism>
<dbReference type="Gene3D" id="3.10.450.50">
    <property type="match status" value="1"/>
</dbReference>